<comment type="caution">
    <text evidence="3">The sequence shown here is derived from an EMBL/GenBank/DDBJ whole genome shotgun (WGS) entry which is preliminary data.</text>
</comment>
<evidence type="ECO:0000259" key="2">
    <source>
        <dbReference type="Pfam" id="PF13568"/>
    </source>
</evidence>
<evidence type="ECO:0000313" key="3">
    <source>
        <dbReference type="EMBL" id="PYE81886.1"/>
    </source>
</evidence>
<feature type="chain" id="PRO_5016066349" evidence="1">
    <location>
        <begin position="23"/>
        <end position="212"/>
    </location>
</feature>
<feature type="domain" description="Outer membrane protein beta-barrel" evidence="2">
    <location>
        <begin position="19"/>
        <end position="188"/>
    </location>
</feature>
<dbReference type="InterPro" id="IPR025665">
    <property type="entry name" value="Beta-barrel_OMP_2"/>
</dbReference>
<evidence type="ECO:0000256" key="1">
    <source>
        <dbReference type="SAM" id="SignalP"/>
    </source>
</evidence>
<protein>
    <submittedName>
        <fullName evidence="3">Outer membrane protein with beta-barrel domain</fullName>
    </submittedName>
</protein>
<proteinExistence type="predicted"/>
<accession>A0A2V4WXB1</accession>
<dbReference type="EMBL" id="QJTD01000002">
    <property type="protein sequence ID" value="PYE81886.1"/>
    <property type="molecule type" value="Genomic_DNA"/>
</dbReference>
<feature type="signal peptide" evidence="1">
    <location>
        <begin position="1"/>
        <end position="22"/>
    </location>
</feature>
<dbReference type="RefSeq" id="WP_110475260.1">
    <property type="nucleotide sequence ID" value="NZ_BMWQ01000002.1"/>
</dbReference>
<reference evidence="3 4" key="1">
    <citation type="submission" date="2018-06" db="EMBL/GenBank/DDBJ databases">
        <title>Genomic Encyclopedia of Type Strains, Phase III (KMG-III): the genomes of soil and plant-associated and newly described type strains.</title>
        <authorList>
            <person name="Whitman W."/>
        </authorList>
    </citation>
    <scope>NUCLEOTIDE SEQUENCE [LARGE SCALE GENOMIC DNA]</scope>
    <source>
        <strain evidence="3 4">CECT 7945</strain>
    </source>
</reference>
<dbReference type="Pfam" id="PF13568">
    <property type="entry name" value="OMP_b-brl_2"/>
    <property type="match status" value="1"/>
</dbReference>
<gene>
    <name evidence="3" type="ORF">DFQ11_102464</name>
</gene>
<dbReference type="OrthoDB" id="947434at2"/>
<organism evidence="3 4">
    <name type="scientific">Winogradskyella epiphytica</name>
    <dbReference type="NCBI Taxonomy" id="262005"/>
    <lineage>
        <taxon>Bacteria</taxon>
        <taxon>Pseudomonadati</taxon>
        <taxon>Bacteroidota</taxon>
        <taxon>Flavobacteriia</taxon>
        <taxon>Flavobacteriales</taxon>
        <taxon>Flavobacteriaceae</taxon>
        <taxon>Winogradskyella</taxon>
    </lineage>
</organism>
<evidence type="ECO:0000313" key="4">
    <source>
        <dbReference type="Proteomes" id="UP000248054"/>
    </source>
</evidence>
<keyword evidence="4" id="KW-1185">Reference proteome</keyword>
<sequence length="212" mass="23459">MRNLILFMAVFCSALTTINAQSDSKALQLGVKGGVNLSTIGGDDFDDADSRTSFNVGLFAELPISERFSFQPEVLYSGQGFDIKEIDQDNIFDTGDNVEYQLDYLQVPLMFKVYLIEGLSIEAGPQLGFKINEEIDYKPNSDGGDIDINSDDSYIKDFDTSVAFGAAYKFDGGFFINARYTYGLSTIFKDDTIFEGVDAKNRVLQFGVGFAF</sequence>
<keyword evidence="1" id="KW-0732">Signal</keyword>
<name>A0A2V4WXB1_9FLAO</name>
<dbReference type="AlphaFoldDB" id="A0A2V4WXB1"/>
<dbReference type="Proteomes" id="UP000248054">
    <property type="component" value="Unassembled WGS sequence"/>
</dbReference>